<organism evidence="1">
    <name type="scientific">Salmonella enterica subsp. enterica serovar Java</name>
    <dbReference type="NCBI Taxonomy" id="224729"/>
    <lineage>
        <taxon>Bacteria</taxon>
        <taxon>Pseudomonadati</taxon>
        <taxon>Pseudomonadota</taxon>
        <taxon>Gammaproteobacteria</taxon>
        <taxon>Enterobacterales</taxon>
        <taxon>Enterobacteriaceae</taxon>
        <taxon>Salmonella</taxon>
    </lineage>
</organism>
<dbReference type="EMBL" id="AAAGSE010000042">
    <property type="protein sequence ID" value="EAC0789380.1"/>
    <property type="molecule type" value="Genomic_DNA"/>
</dbReference>
<name>A0A3Z6QQX9_SALEB</name>
<dbReference type="EMBL" id="AAHPHN010000048">
    <property type="protein sequence ID" value="EBY8644196.1"/>
    <property type="molecule type" value="Genomic_DNA"/>
</dbReference>
<accession>A0A3Z6QQX9</accession>
<evidence type="ECO:0000313" key="2">
    <source>
        <dbReference type="EMBL" id="EBY8644196.1"/>
    </source>
</evidence>
<reference evidence="1" key="1">
    <citation type="submission" date="2018-09" db="EMBL/GenBank/DDBJ databases">
        <authorList>
            <person name="Ashton P.M."/>
            <person name="Dallman T."/>
            <person name="Nair S."/>
            <person name="De Pinna E."/>
            <person name="Peters T."/>
            <person name="Grant K."/>
        </authorList>
    </citation>
    <scope>NUCLEOTIDE SEQUENCE [LARGE SCALE GENOMIC DNA]</scope>
    <source>
        <strain evidence="2">140692</strain>
        <strain evidence="1">412099</strain>
    </source>
</reference>
<dbReference type="AlphaFoldDB" id="A0A3Z6QQX9"/>
<dbReference type="Proteomes" id="UP000839631">
    <property type="component" value="Unassembled WGS sequence"/>
</dbReference>
<proteinExistence type="predicted"/>
<gene>
    <name evidence="1" type="ORF">D6K54_22080</name>
    <name evidence="2" type="ORF">D6S17_22005</name>
</gene>
<evidence type="ECO:0008006" key="3">
    <source>
        <dbReference type="Google" id="ProtNLM"/>
    </source>
</evidence>
<comment type="caution">
    <text evidence="1">The sequence shown here is derived from an EMBL/GenBank/DDBJ whole genome shotgun (WGS) entry which is preliminary data.</text>
</comment>
<protein>
    <recommendedName>
        <fullName evidence="3">YagA protein</fullName>
    </recommendedName>
</protein>
<evidence type="ECO:0000313" key="1">
    <source>
        <dbReference type="EMBL" id="EAC0789380.1"/>
    </source>
</evidence>
<sequence>MSVTIVSSSAVAVKPLCHTLTFKNDTVSVGDVFVSSWGYEQTNVTFYQVISLHGKKTVTVRRISAESEYTGSMTGFKTPVLNDFTGEEFKRQIKDYGDNLIIKIEVFETAYKTSSGEKHHFSSYC</sequence>